<organism evidence="3 4">
    <name type="scientific">Methylobacterium persicinum</name>
    <dbReference type="NCBI Taxonomy" id="374426"/>
    <lineage>
        <taxon>Bacteria</taxon>
        <taxon>Pseudomonadati</taxon>
        <taxon>Pseudomonadota</taxon>
        <taxon>Alphaproteobacteria</taxon>
        <taxon>Hyphomicrobiales</taxon>
        <taxon>Methylobacteriaceae</taxon>
        <taxon>Methylobacterium</taxon>
    </lineage>
</organism>
<gene>
    <name evidence="3" type="ORF">QO016_002060</name>
</gene>
<sequence length="247" mass="26622">MTVEGHGPPRDIAVRLRDGAGPPVVWLGGFRSDMTATKASALDEWAEKTGRRFVRFDYGGHGASGGRFEECTISSWLDDARAVIDAHADEAPVLVGSSMGGWIACLAARERARRGKPTAGLVLIAPALDFTEELLWANLPEARRRTMEADGFLSVPSEYDPRPTILTMKLVEDGRRNLMLGGPIEPGCPVHILQGGRDPDVPSAHAFRLLERLPAEGTVLTFIADGDHRLSRPGDIARLVAAVAEIA</sequence>
<dbReference type="PANTHER" id="PTHR16138:SF7">
    <property type="entry name" value="PALMITOYL-PROTEIN THIOESTERASE ABHD10, MITOCHONDRIAL"/>
    <property type="match status" value="1"/>
</dbReference>
<evidence type="ECO:0000313" key="3">
    <source>
        <dbReference type="EMBL" id="MDQ0442566.1"/>
    </source>
</evidence>
<dbReference type="RefSeq" id="WP_306424669.1">
    <property type="nucleotide sequence ID" value="NZ_BPQX01000021.1"/>
</dbReference>
<dbReference type="Gene3D" id="3.40.50.1820">
    <property type="entry name" value="alpha/beta hydrolase"/>
    <property type="match status" value="1"/>
</dbReference>
<accession>A0ABU0HJR6</accession>
<keyword evidence="4" id="KW-1185">Reference proteome</keyword>
<proteinExistence type="predicted"/>
<comment type="caution">
    <text evidence="3">The sequence shown here is derived from an EMBL/GenBank/DDBJ whole genome shotgun (WGS) entry which is preliminary data.</text>
</comment>
<dbReference type="InterPro" id="IPR052382">
    <property type="entry name" value="ABHD10_acyl-thioesterase"/>
</dbReference>
<dbReference type="SUPFAM" id="SSF53474">
    <property type="entry name" value="alpha/beta-Hydrolases"/>
    <property type="match status" value="1"/>
</dbReference>
<evidence type="ECO:0000313" key="4">
    <source>
        <dbReference type="Proteomes" id="UP001236369"/>
    </source>
</evidence>
<dbReference type="InterPro" id="IPR022742">
    <property type="entry name" value="Hydrolase_4"/>
</dbReference>
<dbReference type="Pfam" id="PF12146">
    <property type="entry name" value="Hydrolase_4"/>
    <property type="match status" value="1"/>
</dbReference>
<evidence type="ECO:0000259" key="2">
    <source>
        <dbReference type="Pfam" id="PF12146"/>
    </source>
</evidence>
<protein>
    <submittedName>
        <fullName evidence="3">Pimeloyl-ACP methyl ester carboxylesterase</fullName>
    </submittedName>
</protein>
<dbReference type="InterPro" id="IPR029058">
    <property type="entry name" value="AB_hydrolase_fold"/>
</dbReference>
<reference evidence="3 4" key="1">
    <citation type="submission" date="2023-07" db="EMBL/GenBank/DDBJ databases">
        <title>Genomic Encyclopedia of Type Strains, Phase IV (KMG-IV): sequencing the most valuable type-strain genomes for metagenomic binning, comparative biology and taxonomic classification.</title>
        <authorList>
            <person name="Goeker M."/>
        </authorList>
    </citation>
    <scope>NUCLEOTIDE SEQUENCE [LARGE SCALE GENOMIC DNA]</scope>
    <source>
        <strain evidence="3 4">DSM 19562</strain>
    </source>
</reference>
<evidence type="ECO:0000256" key="1">
    <source>
        <dbReference type="ARBA" id="ARBA00022801"/>
    </source>
</evidence>
<feature type="domain" description="Serine aminopeptidase S33" evidence="2">
    <location>
        <begin position="45"/>
        <end position="134"/>
    </location>
</feature>
<dbReference type="EMBL" id="JAUSVV010000003">
    <property type="protein sequence ID" value="MDQ0442566.1"/>
    <property type="molecule type" value="Genomic_DNA"/>
</dbReference>
<name>A0ABU0HJR6_9HYPH</name>
<dbReference type="PANTHER" id="PTHR16138">
    <property type="entry name" value="MYCOPHENOLIC ACID ACYL-GLUCURONIDE ESTERASE, MITOCHONDRIAL"/>
    <property type="match status" value="1"/>
</dbReference>
<dbReference type="Proteomes" id="UP001236369">
    <property type="component" value="Unassembled WGS sequence"/>
</dbReference>
<keyword evidence="1" id="KW-0378">Hydrolase</keyword>